<dbReference type="PANTHER" id="PTHR34474:SF4">
    <property type="entry name" value="HEME OXYGENASE (STAPHYLOBILIN-PRODUCING) 1"/>
    <property type="match status" value="1"/>
</dbReference>
<keyword evidence="7" id="KW-1185">Reference proteome</keyword>
<dbReference type="EMBL" id="CP138333">
    <property type="protein sequence ID" value="WZX29646.1"/>
    <property type="molecule type" value="Genomic_DNA"/>
</dbReference>
<sequence>MIKAVNQIRVEKGRVEEVAQRFSKAKAVHTFDGFILMEVLVKENTEEYDVIEVCTTWEDHASFDAWRESRATKKAHASGGSEAKSEDNPILGAELSTYEVFVQHHPEQ</sequence>
<organism evidence="6 7">
    <name type="scientific">Salinicoccus bachuensis</name>
    <dbReference type="NCBI Taxonomy" id="3136731"/>
    <lineage>
        <taxon>Bacteria</taxon>
        <taxon>Bacillati</taxon>
        <taxon>Bacillota</taxon>
        <taxon>Bacilli</taxon>
        <taxon>Bacillales</taxon>
        <taxon>Staphylococcaceae</taxon>
        <taxon>Salinicoccus</taxon>
    </lineage>
</organism>
<keyword evidence="6" id="KW-0560">Oxidoreductase</keyword>
<dbReference type="Pfam" id="PF03992">
    <property type="entry name" value="ABM"/>
    <property type="match status" value="1"/>
</dbReference>
<feature type="domain" description="ABM" evidence="5">
    <location>
        <begin position="2"/>
        <end position="91"/>
    </location>
</feature>
<evidence type="ECO:0000256" key="2">
    <source>
        <dbReference type="ARBA" id="ARBA00018486"/>
    </source>
</evidence>
<evidence type="ECO:0000313" key="6">
    <source>
        <dbReference type="EMBL" id="WZX29646.1"/>
    </source>
</evidence>
<proteinExistence type="inferred from homology"/>
<accession>A0ABZ3CHW8</accession>
<dbReference type="PROSITE" id="PS51725">
    <property type="entry name" value="ABM"/>
    <property type="match status" value="1"/>
</dbReference>
<evidence type="ECO:0000256" key="4">
    <source>
        <dbReference type="SAM" id="MobiDB-lite"/>
    </source>
</evidence>
<evidence type="ECO:0000259" key="5">
    <source>
        <dbReference type="PROSITE" id="PS51725"/>
    </source>
</evidence>
<gene>
    <name evidence="6" type="ORF">RQP18_00285</name>
</gene>
<evidence type="ECO:0000256" key="3">
    <source>
        <dbReference type="ARBA" id="ARBA00032861"/>
    </source>
</evidence>
<evidence type="ECO:0000313" key="7">
    <source>
        <dbReference type="Proteomes" id="UP001455384"/>
    </source>
</evidence>
<dbReference type="Gene3D" id="3.30.70.100">
    <property type="match status" value="1"/>
</dbReference>
<dbReference type="InterPro" id="IPR007138">
    <property type="entry name" value="ABM_dom"/>
</dbReference>
<dbReference type="InterPro" id="IPR011008">
    <property type="entry name" value="Dimeric_a/b-barrel"/>
</dbReference>
<evidence type="ECO:0000256" key="1">
    <source>
        <dbReference type="ARBA" id="ARBA00009267"/>
    </source>
</evidence>
<feature type="region of interest" description="Disordered" evidence="4">
    <location>
        <begin position="71"/>
        <end position="90"/>
    </location>
</feature>
<dbReference type="InterPro" id="IPR050404">
    <property type="entry name" value="Heme-degrading_MO"/>
</dbReference>
<protein>
    <recommendedName>
        <fullName evidence="2">Signal transduction protein TRAP</fullName>
    </recommendedName>
    <alternativeName>
        <fullName evidence="3">Target of RNAIII-activating protein</fullName>
    </alternativeName>
</protein>
<dbReference type="GO" id="GO:0004497">
    <property type="term" value="F:monooxygenase activity"/>
    <property type="evidence" value="ECO:0007669"/>
    <property type="project" value="UniProtKB-KW"/>
</dbReference>
<reference evidence="7" key="1">
    <citation type="submission" date="2023-10" db="EMBL/GenBank/DDBJ databases">
        <title>Genome analysis and identification of Salinococcus sp. Bachu38 nov., a PGPR from the rhizosphere of Tamarix.</title>
        <authorList>
            <person name="Liang Z."/>
            <person name="Zhang X."/>
            <person name="Jia J."/>
            <person name="Chen X."/>
            <person name="Wang Y."/>
            <person name="Wang Q."/>
            <person name="Wang R."/>
        </authorList>
    </citation>
    <scope>NUCLEOTIDE SEQUENCE [LARGE SCALE GENOMIC DNA]</scope>
    <source>
        <strain evidence="7">Bachu38</strain>
    </source>
</reference>
<keyword evidence="6" id="KW-0503">Monooxygenase</keyword>
<dbReference type="Proteomes" id="UP001455384">
    <property type="component" value="Chromosome"/>
</dbReference>
<dbReference type="PANTHER" id="PTHR34474">
    <property type="entry name" value="SIGNAL TRANSDUCTION PROTEIN TRAP"/>
    <property type="match status" value="1"/>
</dbReference>
<name>A0ABZ3CHW8_9STAP</name>
<comment type="similarity">
    <text evidence="1">Belongs to the TRAP family.</text>
</comment>
<dbReference type="SUPFAM" id="SSF54909">
    <property type="entry name" value="Dimeric alpha+beta barrel"/>
    <property type="match status" value="1"/>
</dbReference>
<dbReference type="RefSeq" id="WP_342388199.1">
    <property type="nucleotide sequence ID" value="NZ_CP138333.2"/>
</dbReference>